<keyword evidence="5" id="KW-0812">Transmembrane</keyword>
<dbReference type="HOGENOM" id="CLU_023309_0_0_1"/>
<comment type="function">
    <text evidence="13">Essential component of the TIM23 complex, a complex that mediates the translocation of transit peptide-containing proteins across the mitochondrial inner membrane. Required to direct preproteins in transit and direct them to the channel protein TIM23, and possibly facilitates transfer of the translocating proteins from the TOM complex to the TIM23 complex.</text>
</comment>
<evidence type="ECO:0000256" key="16">
    <source>
        <dbReference type="SAM" id="MobiDB-lite"/>
    </source>
</evidence>
<comment type="similarity">
    <text evidence="2 15">Belongs to the TIM50 family.</text>
</comment>
<organism evidence="18 19">
    <name type="scientific">Aspergillus fumigatus (strain CBS 144.89 / FGSC A1163 / CEA10)</name>
    <name type="common">Neosartorya fumigata</name>
    <dbReference type="NCBI Taxonomy" id="451804"/>
    <lineage>
        <taxon>Eukaryota</taxon>
        <taxon>Fungi</taxon>
        <taxon>Dikarya</taxon>
        <taxon>Ascomycota</taxon>
        <taxon>Pezizomycotina</taxon>
        <taxon>Eurotiomycetes</taxon>
        <taxon>Eurotiomycetidae</taxon>
        <taxon>Eurotiales</taxon>
        <taxon>Aspergillaceae</taxon>
        <taxon>Aspergillus</taxon>
        <taxon>Aspergillus subgen. Fumigati</taxon>
    </lineage>
</organism>
<dbReference type="GO" id="GO:0015031">
    <property type="term" value="P:protein transport"/>
    <property type="evidence" value="ECO:0007669"/>
    <property type="project" value="UniProtKB-KW"/>
</dbReference>
<reference evidence="18 19" key="1">
    <citation type="journal article" date="2008" name="PLoS Genet.">
        <title>Genomic islands in the pathogenic filamentous fungus Aspergillus fumigatus.</title>
        <authorList>
            <person name="Fedorova N.D."/>
            <person name="Khaldi N."/>
            <person name="Joardar V.S."/>
            <person name="Maiti R."/>
            <person name="Amedeo P."/>
            <person name="Anderson M.J."/>
            <person name="Crabtree J."/>
            <person name="Silva J.C."/>
            <person name="Badger J.H."/>
            <person name="Albarraq A."/>
            <person name="Angiuoli S."/>
            <person name="Bussey H."/>
            <person name="Bowyer P."/>
            <person name="Cotty P.J."/>
            <person name="Dyer P.S."/>
            <person name="Egan A."/>
            <person name="Galens K."/>
            <person name="Fraser-Liggett C.M."/>
            <person name="Haas B.J."/>
            <person name="Inman J.M."/>
            <person name="Kent R."/>
            <person name="Lemieux S."/>
            <person name="Malavazi I."/>
            <person name="Orvis J."/>
            <person name="Roemer T."/>
            <person name="Ronning C.M."/>
            <person name="Sundaram J.P."/>
            <person name="Sutton G."/>
            <person name="Turner G."/>
            <person name="Venter J.C."/>
            <person name="White O.R."/>
            <person name="Whitty B.R."/>
            <person name="Youngman P."/>
            <person name="Wolfe K.H."/>
            <person name="Goldman G.H."/>
            <person name="Wortman J.R."/>
            <person name="Jiang B."/>
            <person name="Denning D.W."/>
            <person name="Nierman W.C."/>
        </authorList>
    </citation>
    <scope>NUCLEOTIDE SEQUENCE [LARGE SCALE GENOMIC DNA]</scope>
    <source>
        <strain evidence="19">CBS 144.89 / FGSC A1163 / CEA10</strain>
    </source>
</reference>
<dbReference type="Pfam" id="PF03031">
    <property type="entry name" value="NIF"/>
    <property type="match status" value="1"/>
</dbReference>
<keyword evidence="19" id="KW-1185">Reference proteome</keyword>
<proteinExistence type="inferred from homology"/>
<evidence type="ECO:0000313" key="19">
    <source>
        <dbReference type="Proteomes" id="UP000001699"/>
    </source>
</evidence>
<evidence type="ECO:0000256" key="12">
    <source>
        <dbReference type="ARBA" id="ARBA00023136"/>
    </source>
</evidence>
<keyword evidence="11 15" id="KW-0496">Mitochondrion</keyword>
<keyword evidence="4 15" id="KW-0813">Transport</keyword>
<feature type="compositionally biased region" description="Basic and acidic residues" evidence="16">
    <location>
        <begin position="184"/>
        <end position="195"/>
    </location>
</feature>
<comment type="subcellular location">
    <subcellularLocation>
        <location evidence="1 15">Mitochondrion inner membrane</location>
        <topology evidence="1 15">Single-pass membrane protein</topology>
    </subcellularLocation>
</comment>
<protein>
    <recommendedName>
        <fullName evidence="3 15">Mitochondrial import inner membrane translocase subunit TIM50</fullName>
    </recommendedName>
</protein>
<dbReference type="PROSITE" id="PS50969">
    <property type="entry name" value="FCP1"/>
    <property type="match status" value="1"/>
</dbReference>
<dbReference type="VEuPathDB" id="FungiDB:AFUB_020490"/>
<dbReference type="PhylomeDB" id="B0XUE9"/>
<dbReference type="SMART" id="SM00577">
    <property type="entry name" value="CPDc"/>
    <property type="match status" value="1"/>
</dbReference>
<dbReference type="SUPFAM" id="SSF56784">
    <property type="entry name" value="HAD-like"/>
    <property type="match status" value="1"/>
</dbReference>
<feature type="compositionally biased region" description="Polar residues" evidence="16">
    <location>
        <begin position="174"/>
        <end position="183"/>
    </location>
</feature>
<keyword evidence="10 15" id="KW-0811">Translocation</keyword>
<evidence type="ECO:0000256" key="13">
    <source>
        <dbReference type="ARBA" id="ARBA00059797"/>
    </source>
</evidence>
<dbReference type="Proteomes" id="UP000001699">
    <property type="component" value="Unassembled WGS sequence"/>
</dbReference>
<dbReference type="InterPro" id="IPR023214">
    <property type="entry name" value="HAD_sf"/>
</dbReference>
<dbReference type="CDD" id="cd07521">
    <property type="entry name" value="HAD_FCP1-like"/>
    <property type="match status" value="1"/>
</dbReference>
<evidence type="ECO:0000256" key="5">
    <source>
        <dbReference type="ARBA" id="ARBA00022692"/>
    </source>
</evidence>
<evidence type="ECO:0000259" key="17">
    <source>
        <dbReference type="PROSITE" id="PS50969"/>
    </source>
</evidence>
<evidence type="ECO:0000256" key="3">
    <source>
        <dbReference type="ARBA" id="ARBA00020799"/>
    </source>
</evidence>
<evidence type="ECO:0000256" key="10">
    <source>
        <dbReference type="ARBA" id="ARBA00023010"/>
    </source>
</evidence>
<evidence type="ECO:0000256" key="15">
    <source>
        <dbReference type="RuleBase" id="RU365079"/>
    </source>
</evidence>
<keyword evidence="12" id="KW-0472">Membrane</keyword>
<accession>B0XUE9</accession>
<evidence type="ECO:0000256" key="11">
    <source>
        <dbReference type="ARBA" id="ARBA00023128"/>
    </source>
</evidence>
<evidence type="ECO:0000256" key="1">
    <source>
        <dbReference type="ARBA" id="ARBA00004434"/>
    </source>
</evidence>
<keyword evidence="6" id="KW-0999">Mitochondrion inner membrane</keyword>
<feature type="region of interest" description="Disordered" evidence="16">
    <location>
        <begin position="90"/>
        <end position="195"/>
    </location>
</feature>
<name>B0XUE9_ASPFC</name>
<comment type="subunit">
    <text evidence="14">Component of the TIM23 complex, at least composed of TIM23/timX, TIM17/timQ, tim50 and TIM21/timU. Interacts with preproteins in transit.</text>
</comment>
<evidence type="ECO:0000256" key="7">
    <source>
        <dbReference type="ARBA" id="ARBA00022927"/>
    </source>
</evidence>
<evidence type="ECO:0000256" key="6">
    <source>
        <dbReference type="ARBA" id="ARBA00022792"/>
    </source>
</evidence>
<dbReference type="Gene3D" id="3.40.50.1000">
    <property type="entry name" value="HAD superfamily/HAD-like"/>
    <property type="match status" value="1"/>
</dbReference>
<keyword evidence="9" id="KW-1133">Transmembrane helix</keyword>
<dbReference type="FunFam" id="3.40.50.1000:FF:000019">
    <property type="entry name" value="Mitochondrial import inner membrane translocase subunit TIM50"/>
    <property type="match status" value="1"/>
</dbReference>
<evidence type="ECO:0000256" key="14">
    <source>
        <dbReference type="ARBA" id="ARBA00061871"/>
    </source>
</evidence>
<dbReference type="AlphaFoldDB" id="B0XUE9"/>
<evidence type="ECO:0000256" key="8">
    <source>
        <dbReference type="ARBA" id="ARBA00022946"/>
    </source>
</evidence>
<dbReference type="PANTHER" id="PTHR12210">
    <property type="entry name" value="DULLARD PROTEIN PHOSPHATASE"/>
    <property type="match status" value="1"/>
</dbReference>
<dbReference type="GO" id="GO:0005744">
    <property type="term" value="C:TIM23 mitochondrial import inner membrane translocase complex"/>
    <property type="evidence" value="ECO:0007669"/>
    <property type="project" value="UniProtKB-UniRule"/>
</dbReference>
<evidence type="ECO:0000256" key="4">
    <source>
        <dbReference type="ARBA" id="ARBA00022448"/>
    </source>
</evidence>
<evidence type="ECO:0000256" key="9">
    <source>
        <dbReference type="ARBA" id="ARBA00022989"/>
    </source>
</evidence>
<feature type="domain" description="FCP1 homology" evidence="17">
    <location>
        <begin position="289"/>
        <end position="432"/>
    </location>
</feature>
<keyword evidence="7 15" id="KW-0653">Protein transport</keyword>
<gene>
    <name evidence="18" type="ORF">AFUB_020490</name>
</gene>
<evidence type="ECO:0000313" key="18">
    <source>
        <dbReference type="EMBL" id="EDP54003.1"/>
    </source>
</evidence>
<evidence type="ECO:0000256" key="2">
    <source>
        <dbReference type="ARBA" id="ARBA00006344"/>
    </source>
</evidence>
<dbReference type="InterPro" id="IPR036412">
    <property type="entry name" value="HAD-like_sf"/>
</dbReference>
<sequence>METFAAALGSGIEENLQSSQLIQPGMHDMRACRVKLIWVESTFKTEEEKKKRSTKIGGRWRILRPVERAALMDSAARPVSFPKSRWYAKSSKPKAPYKLPESVKPPQSEQPSSTPKPEYSAEQTEFDTKADPAGNAAPEASEATESKPQQPLPDLTQGIPSTLAAELEGRTKKSGQTSLNLTEDPSRFEDYTDDGRGDIPKDGYVSSLDRRRARMANLMYAFFLLAGAGGVAYLGRNWETEEEAKAHPDIPSGWSFSSWYNRMKARLSDITSYYKDPAFPKLLPDEDPNLRQPYTLVLSLEDLLVHSEWSREHGWRIAKRPGVDYFLRYLNQYYELVLFTSVPSMMADQVLRKLDPYRIIRWPLFREATRYKDGEYIKDLSYLNRDLSKVILIDTKEEHARLQPENAIILDKWLGDPKDKNLVALIPFLEYIAGMGVEDVRPVLKSFEGTSIPVEFAKRERIMREKFEKELEEERKRRPKRGVGSLASALGLKSTRTLDGEQSPSEGLAQGKMLWDQIRERGQKNYEMIEKEIRENGEKWLAEMAAEEEKARQEQMKMMKGSFTSMFGAGKQ</sequence>
<keyword evidence="8 15" id="KW-0809">Transit peptide</keyword>
<dbReference type="InterPro" id="IPR050365">
    <property type="entry name" value="TIM50"/>
</dbReference>
<dbReference type="InterPro" id="IPR004274">
    <property type="entry name" value="FCP1_dom"/>
</dbReference>
<dbReference type="EMBL" id="DS499595">
    <property type="protein sequence ID" value="EDP54003.1"/>
    <property type="molecule type" value="Genomic_DNA"/>
</dbReference>
<dbReference type="OrthoDB" id="287041at2759"/>
<feature type="compositionally biased region" description="Polar residues" evidence="16">
    <location>
        <begin position="105"/>
        <end position="115"/>
    </location>
</feature>